<dbReference type="AlphaFoldDB" id="A0A8H4V916"/>
<evidence type="ECO:0000256" key="1">
    <source>
        <dbReference type="SAM" id="MobiDB-lite"/>
    </source>
</evidence>
<dbReference type="OrthoDB" id="3936451at2759"/>
<reference evidence="2 3" key="1">
    <citation type="journal article" date="2020" name="Genome Biol. Evol.">
        <title>A new high-quality draft genome assembly of the Chinese cordyceps Ophiocordyceps sinensis.</title>
        <authorList>
            <person name="Shu R."/>
            <person name="Zhang J."/>
            <person name="Meng Q."/>
            <person name="Zhang H."/>
            <person name="Zhou G."/>
            <person name="Li M."/>
            <person name="Wu P."/>
            <person name="Zhao Y."/>
            <person name="Chen C."/>
            <person name="Qin Q."/>
        </authorList>
    </citation>
    <scope>NUCLEOTIDE SEQUENCE [LARGE SCALE GENOMIC DNA]</scope>
    <source>
        <strain evidence="2 3">IOZ07</strain>
    </source>
</reference>
<name>A0A8H4V916_9HYPO</name>
<evidence type="ECO:0000313" key="2">
    <source>
        <dbReference type="EMBL" id="KAF4512507.1"/>
    </source>
</evidence>
<protein>
    <submittedName>
        <fullName evidence="2">Uncharacterized protein</fullName>
    </submittedName>
</protein>
<organism evidence="2 3">
    <name type="scientific">Ophiocordyceps sinensis</name>
    <dbReference type="NCBI Taxonomy" id="72228"/>
    <lineage>
        <taxon>Eukaryota</taxon>
        <taxon>Fungi</taxon>
        <taxon>Dikarya</taxon>
        <taxon>Ascomycota</taxon>
        <taxon>Pezizomycotina</taxon>
        <taxon>Sordariomycetes</taxon>
        <taxon>Hypocreomycetidae</taxon>
        <taxon>Hypocreales</taxon>
        <taxon>Ophiocordycipitaceae</taxon>
        <taxon>Ophiocordyceps</taxon>
    </lineage>
</organism>
<dbReference type="Proteomes" id="UP000557566">
    <property type="component" value="Unassembled WGS sequence"/>
</dbReference>
<sequence length="79" mass="8234">MEQMDTCPGSGKSGDGPERRDDSTEGPVDQAQGACGPENPLILCSHQEEPPAKSSFMAVTGMQNPLRKVESDTARAGSG</sequence>
<keyword evidence="3" id="KW-1185">Reference proteome</keyword>
<evidence type="ECO:0000313" key="3">
    <source>
        <dbReference type="Proteomes" id="UP000557566"/>
    </source>
</evidence>
<accession>A0A8H4V916</accession>
<feature type="region of interest" description="Disordered" evidence="1">
    <location>
        <begin position="1"/>
        <end position="79"/>
    </location>
</feature>
<gene>
    <name evidence="2" type="ORF">G6O67_001638</name>
</gene>
<dbReference type="EMBL" id="JAAVMX010000002">
    <property type="protein sequence ID" value="KAF4512507.1"/>
    <property type="molecule type" value="Genomic_DNA"/>
</dbReference>
<comment type="caution">
    <text evidence="2">The sequence shown here is derived from an EMBL/GenBank/DDBJ whole genome shotgun (WGS) entry which is preliminary data.</text>
</comment>
<proteinExistence type="predicted"/>